<evidence type="ECO:0000256" key="4">
    <source>
        <dbReference type="RuleBase" id="RU000363"/>
    </source>
</evidence>
<sequence length="271" mass="29455">MSTRVLVTGGSSGLGRALVEHYAAAGCRVLVADLAEPAAPPAGELVYQRLDVRSEADWATVREWCRIHWDGLDLLVNNAGVAAAGRMERLTDADWDRVLDVNLRGAVLGCRTFVPVFKAQRSGHIVNVASLAGLVNPPGLSAYNVSEAAVISLSETLRHELAPWGVHTTVVCPGFMPTGLDAGLRGPDPVLARRAADLIRGGRLTPQQVAAQVAKAVARRRFLVNPHPEGRRALRLKRWWPSLVDRRTARSWRRTALRLDEQDARAGRLPG</sequence>
<comment type="similarity">
    <text evidence="1 4">Belongs to the short-chain dehydrogenases/reductases (SDR) family.</text>
</comment>
<dbReference type="PRINTS" id="PR00081">
    <property type="entry name" value="GDHRDH"/>
</dbReference>
<keyword evidence="2" id="KW-0521">NADP</keyword>
<dbReference type="PANTHER" id="PTHR43391">
    <property type="entry name" value="RETINOL DEHYDROGENASE-RELATED"/>
    <property type="match status" value="1"/>
</dbReference>
<dbReference type="InterPro" id="IPR057326">
    <property type="entry name" value="KR_dom"/>
</dbReference>
<keyword evidence="3" id="KW-0560">Oxidoreductase</keyword>
<dbReference type="InterPro" id="IPR002347">
    <property type="entry name" value="SDR_fam"/>
</dbReference>
<protein>
    <submittedName>
        <fullName evidence="6">SDR family NAD(P)-dependent oxidoreductase</fullName>
    </submittedName>
</protein>
<evidence type="ECO:0000313" key="6">
    <source>
        <dbReference type="EMBL" id="UPT20783.1"/>
    </source>
</evidence>
<evidence type="ECO:0000313" key="7">
    <source>
        <dbReference type="Proteomes" id="UP000832041"/>
    </source>
</evidence>
<proteinExistence type="inferred from homology"/>
<dbReference type="EMBL" id="CP051627">
    <property type="protein sequence ID" value="UPT20783.1"/>
    <property type="molecule type" value="Genomic_DNA"/>
</dbReference>
<keyword evidence="7" id="KW-1185">Reference proteome</keyword>
<name>A0ABY4L2S6_THEAE</name>
<reference evidence="6 7" key="1">
    <citation type="submission" date="2020-04" db="EMBL/GenBank/DDBJ databases">
        <title>Thermobifida alba genome sequencing and assembly.</title>
        <authorList>
            <person name="Luzics S."/>
            <person name="Horvath B."/>
            <person name="Nagy I."/>
            <person name="Toth A."/>
            <person name="Nagy I."/>
            <person name="Kukolya J."/>
        </authorList>
    </citation>
    <scope>NUCLEOTIDE SEQUENCE [LARGE SCALE GENOMIC DNA]</scope>
    <source>
        <strain evidence="6 7">DSM 43795</strain>
    </source>
</reference>
<evidence type="ECO:0000256" key="2">
    <source>
        <dbReference type="ARBA" id="ARBA00022857"/>
    </source>
</evidence>
<dbReference type="Gene3D" id="3.40.50.720">
    <property type="entry name" value="NAD(P)-binding Rossmann-like Domain"/>
    <property type="match status" value="1"/>
</dbReference>
<dbReference type="RefSeq" id="WP_248593069.1">
    <property type="nucleotide sequence ID" value="NZ_BAABEB010000027.1"/>
</dbReference>
<dbReference type="PANTHER" id="PTHR43391:SF14">
    <property type="entry name" value="DEHYDROGENASE_REDUCTASE SDR FAMILY PROTEIN 7-LIKE"/>
    <property type="match status" value="1"/>
</dbReference>
<dbReference type="Proteomes" id="UP000832041">
    <property type="component" value="Chromosome"/>
</dbReference>
<dbReference type="InterPro" id="IPR036291">
    <property type="entry name" value="NAD(P)-bd_dom_sf"/>
</dbReference>
<dbReference type="PRINTS" id="PR00080">
    <property type="entry name" value="SDRFAMILY"/>
</dbReference>
<dbReference type="Pfam" id="PF00106">
    <property type="entry name" value="adh_short"/>
    <property type="match status" value="1"/>
</dbReference>
<evidence type="ECO:0000259" key="5">
    <source>
        <dbReference type="SMART" id="SM00822"/>
    </source>
</evidence>
<gene>
    <name evidence="6" type="ORF">FOF52_07265</name>
</gene>
<evidence type="ECO:0000256" key="3">
    <source>
        <dbReference type="ARBA" id="ARBA00023002"/>
    </source>
</evidence>
<dbReference type="SUPFAM" id="SSF51735">
    <property type="entry name" value="NAD(P)-binding Rossmann-fold domains"/>
    <property type="match status" value="1"/>
</dbReference>
<dbReference type="SMART" id="SM00822">
    <property type="entry name" value="PKS_KR"/>
    <property type="match status" value="1"/>
</dbReference>
<dbReference type="CDD" id="cd05233">
    <property type="entry name" value="SDR_c"/>
    <property type="match status" value="1"/>
</dbReference>
<organism evidence="6 7">
    <name type="scientific">Thermobifida alba</name>
    <name type="common">Thermomonospora alba</name>
    <dbReference type="NCBI Taxonomy" id="53522"/>
    <lineage>
        <taxon>Bacteria</taxon>
        <taxon>Bacillati</taxon>
        <taxon>Actinomycetota</taxon>
        <taxon>Actinomycetes</taxon>
        <taxon>Streptosporangiales</taxon>
        <taxon>Nocardiopsidaceae</taxon>
        <taxon>Thermobifida</taxon>
    </lineage>
</organism>
<evidence type="ECO:0000256" key="1">
    <source>
        <dbReference type="ARBA" id="ARBA00006484"/>
    </source>
</evidence>
<feature type="domain" description="Ketoreductase" evidence="5">
    <location>
        <begin position="3"/>
        <end position="178"/>
    </location>
</feature>
<accession>A0ABY4L2S6</accession>